<dbReference type="Proteomes" id="UP000016842">
    <property type="component" value="Unassembled WGS sequence"/>
</dbReference>
<reference evidence="1 2" key="1">
    <citation type="journal article" date="2014" name="FEMS Microbiol. Lett.">
        <title>Genome sequencing analysis reveals virulence-related gene content of Ochrobactrum intermedium strain 229E, a urease-positive strain isolated from the human gastric niche.</title>
        <authorList>
            <person name="Kulkarni G.J."/>
            <person name="Shetty S."/>
            <person name="Dharne M.S."/>
            <person name="Shouche Y.S."/>
        </authorList>
    </citation>
    <scope>NUCLEOTIDE SEQUENCE [LARGE SCALE GENOMIC DNA]</scope>
    <source>
        <strain evidence="1 2">229E</strain>
    </source>
</reference>
<dbReference type="AlphaFoldDB" id="U4V7E0"/>
<name>U4V7E0_9HYPH</name>
<evidence type="ECO:0000313" key="2">
    <source>
        <dbReference type="Proteomes" id="UP000016842"/>
    </source>
</evidence>
<dbReference type="EMBL" id="ASXJ01000276">
    <property type="protein sequence ID" value="ERM00604.1"/>
    <property type="molecule type" value="Genomic_DNA"/>
</dbReference>
<comment type="caution">
    <text evidence="1">The sequence shown here is derived from an EMBL/GenBank/DDBJ whole genome shotgun (WGS) entry which is preliminary data.</text>
</comment>
<evidence type="ECO:0000313" key="1">
    <source>
        <dbReference type="EMBL" id="ERM00604.1"/>
    </source>
</evidence>
<organism evidence="1 2">
    <name type="scientific">Brucella intermedia 229E</name>
    <dbReference type="NCBI Taxonomy" id="1337887"/>
    <lineage>
        <taxon>Bacteria</taxon>
        <taxon>Pseudomonadati</taxon>
        <taxon>Pseudomonadota</taxon>
        <taxon>Alphaproteobacteria</taxon>
        <taxon>Hyphomicrobiales</taxon>
        <taxon>Brucellaceae</taxon>
        <taxon>Brucella/Ochrobactrum group</taxon>
        <taxon>Brucella</taxon>
    </lineage>
</organism>
<gene>
    <name evidence="1" type="ORF">Q644_25825</name>
</gene>
<proteinExistence type="predicted"/>
<sequence length="90" mass="10201">MSESDIIADVIQPVIYHHPVTGGFHHSVAVLPISLKKRTERLPVVLYSPRVQYLPGRVLNYEVARFFVVVDPNAIIVGSSYALHFFHDIF</sequence>
<protein>
    <submittedName>
        <fullName evidence="1">Uncharacterized protein</fullName>
    </submittedName>
</protein>
<accession>U4V7E0</accession>